<dbReference type="InterPro" id="IPR032466">
    <property type="entry name" value="Metal_Hydrolase"/>
</dbReference>
<evidence type="ECO:0000313" key="4">
    <source>
        <dbReference type="Proteomes" id="UP001174208"/>
    </source>
</evidence>
<proteinExistence type="inferred from homology"/>
<sequence length="284" mass="29797">MTVLDAHAHLWTRASTPQPWIDPGSMAAIDRDFGVADLGEAQQAAGIDGALLVQSSNDLRETRDLLALVDGAAVRGVVGWVDLEGDVAQQLEELGGGAGEVPAGLVGIRHLAHQDPDPQWLGRPAVGRGLDALGDLGLPFDLVVLPAQLPLAAEVARAHPGTRFVLDHLGKPPLASGDLAAWRSDLAALGRLDNVVAKLSGLAIEGDWAGWTVDDLREPVEAALAAFGPSRLMFGSDWPLVRLTRGLDAWLEALRTLLGDLSGDERAAVFAGTAERTYLGGPHA</sequence>
<dbReference type="SUPFAM" id="SSF51556">
    <property type="entry name" value="Metallo-dependent hydrolases"/>
    <property type="match status" value="1"/>
</dbReference>
<dbReference type="Gene3D" id="3.20.20.140">
    <property type="entry name" value="Metal-dependent hydrolases"/>
    <property type="match status" value="1"/>
</dbReference>
<accession>A0ABT8K8X5</accession>
<evidence type="ECO:0000259" key="2">
    <source>
        <dbReference type="Pfam" id="PF04909"/>
    </source>
</evidence>
<dbReference type="InterPro" id="IPR006680">
    <property type="entry name" value="Amidohydro-rel"/>
</dbReference>
<comment type="caution">
    <text evidence="3">The sequence shown here is derived from an EMBL/GenBank/DDBJ whole genome shotgun (WGS) entry which is preliminary data.</text>
</comment>
<dbReference type="Pfam" id="PF04909">
    <property type="entry name" value="Amidohydro_2"/>
    <property type="match status" value="1"/>
</dbReference>
<organism evidence="3 4">
    <name type="scientific">Leifsonia williamsii</name>
    <dbReference type="NCBI Taxonomy" id="3035919"/>
    <lineage>
        <taxon>Bacteria</taxon>
        <taxon>Bacillati</taxon>
        <taxon>Actinomycetota</taxon>
        <taxon>Actinomycetes</taxon>
        <taxon>Micrococcales</taxon>
        <taxon>Microbacteriaceae</taxon>
        <taxon>Leifsonia</taxon>
    </lineage>
</organism>
<dbReference type="Proteomes" id="UP001174208">
    <property type="component" value="Unassembled WGS sequence"/>
</dbReference>
<comment type="similarity">
    <text evidence="1">Belongs to the metallo-dependent hydrolases superfamily.</text>
</comment>
<evidence type="ECO:0000256" key="1">
    <source>
        <dbReference type="ARBA" id="ARBA00038310"/>
    </source>
</evidence>
<dbReference type="InterPro" id="IPR052350">
    <property type="entry name" value="Metallo-dep_Lactonases"/>
</dbReference>
<dbReference type="PANTHER" id="PTHR43569">
    <property type="entry name" value="AMIDOHYDROLASE"/>
    <property type="match status" value="1"/>
</dbReference>
<name>A0ABT8K8X5_9MICO</name>
<dbReference type="RefSeq" id="WP_301210337.1">
    <property type="nucleotide sequence ID" value="NZ_JAROCF010000001.1"/>
</dbReference>
<dbReference type="PANTHER" id="PTHR43569:SF2">
    <property type="entry name" value="AMIDOHYDROLASE-RELATED DOMAIN-CONTAINING PROTEIN"/>
    <property type="match status" value="1"/>
</dbReference>
<keyword evidence="4" id="KW-1185">Reference proteome</keyword>
<reference evidence="3" key="1">
    <citation type="submission" date="2023-06" db="EMBL/GenBank/DDBJ databases">
        <title>MT1 and MT2 Draft Genomes of Novel Species.</title>
        <authorList>
            <person name="Venkateswaran K."/>
        </authorList>
    </citation>
    <scope>NUCLEOTIDE SEQUENCE</scope>
    <source>
        <strain evidence="3">F6_8S_P_1B</strain>
    </source>
</reference>
<dbReference type="EMBL" id="JAROCF010000001">
    <property type="protein sequence ID" value="MDN4613914.1"/>
    <property type="molecule type" value="Genomic_DNA"/>
</dbReference>
<protein>
    <submittedName>
        <fullName evidence="3">Amidohydrolase family protein</fullName>
    </submittedName>
</protein>
<gene>
    <name evidence="3" type="ORF">P5G50_05550</name>
</gene>
<evidence type="ECO:0000313" key="3">
    <source>
        <dbReference type="EMBL" id="MDN4613914.1"/>
    </source>
</evidence>
<feature type="domain" description="Amidohydrolase-related" evidence="2">
    <location>
        <begin position="5"/>
        <end position="278"/>
    </location>
</feature>